<dbReference type="InterPro" id="IPR041931">
    <property type="entry name" value="DNA_pol3_alpha_thumb_dom"/>
</dbReference>
<dbReference type="CDD" id="cd04485">
    <property type="entry name" value="DnaE_OBF"/>
    <property type="match status" value="1"/>
</dbReference>
<dbReference type="Pfam" id="PF07733">
    <property type="entry name" value="DNA_pol3_alpha"/>
    <property type="match status" value="1"/>
</dbReference>
<dbReference type="PANTHER" id="PTHR32294:SF0">
    <property type="entry name" value="DNA POLYMERASE III SUBUNIT ALPHA"/>
    <property type="match status" value="1"/>
</dbReference>
<dbReference type="Pfam" id="PF14579">
    <property type="entry name" value="HHH_6"/>
    <property type="match status" value="1"/>
</dbReference>
<keyword evidence="4" id="KW-0963">Cytoplasm</keyword>
<dbReference type="SMART" id="SM00481">
    <property type="entry name" value="POLIIIAc"/>
    <property type="match status" value="1"/>
</dbReference>
<evidence type="ECO:0000256" key="7">
    <source>
        <dbReference type="ARBA" id="ARBA00022705"/>
    </source>
</evidence>
<protein>
    <recommendedName>
        <fullName evidence="3">DNA polymerase III subunit alpha</fullName>
        <ecNumber evidence="2">2.7.7.7</ecNumber>
    </recommendedName>
</protein>
<name>A0ABP3TED6_9GAMM</name>
<dbReference type="EC" id="2.7.7.7" evidence="2"/>
<dbReference type="NCBIfam" id="TIGR00594">
    <property type="entry name" value="polc"/>
    <property type="match status" value="1"/>
</dbReference>
<dbReference type="CDD" id="cd07433">
    <property type="entry name" value="PHP_PolIIIA_DnaE1"/>
    <property type="match status" value="1"/>
</dbReference>
<dbReference type="PANTHER" id="PTHR32294">
    <property type="entry name" value="DNA POLYMERASE III SUBUNIT ALPHA"/>
    <property type="match status" value="1"/>
</dbReference>
<dbReference type="InterPro" id="IPR004805">
    <property type="entry name" value="DnaE2/DnaE/PolC"/>
</dbReference>
<dbReference type="Gene3D" id="1.10.10.1600">
    <property type="entry name" value="Bacterial DNA polymerase III alpha subunit, thumb domain"/>
    <property type="match status" value="1"/>
</dbReference>
<gene>
    <name evidence="11" type="primary">dnaE</name>
    <name evidence="11" type="ORF">GCM10009104_24280</name>
</gene>
<dbReference type="EMBL" id="BAAAET010000003">
    <property type="protein sequence ID" value="GAA0695631.1"/>
    <property type="molecule type" value="Genomic_DNA"/>
</dbReference>
<organism evidence="11 12">
    <name type="scientific">Marinobacterium maritimum</name>
    <dbReference type="NCBI Taxonomy" id="500162"/>
    <lineage>
        <taxon>Bacteria</taxon>
        <taxon>Pseudomonadati</taxon>
        <taxon>Pseudomonadota</taxon>
        <taxon>Gammaproteobacteria</taxon>
        <taxon>Oceanospirillales</taxon>
        <taxon>Oceanospirillaceae</taxon>
        <taxon>Marinobacterium</taxon>
    </lineage>
</organism>
<evidence type="ECO:0000259" key="10">
    <source>
        <dbReference type="SMART" id="SM00481"/>
    </source>
</evidence>
<keyword evidence="8" id="KW-0239">DNA-directed DNA polymerase</keyword>
<sequence length="1166" mass="130532">MSDSGFIHLRVHSEYSLFDGLVRIKPLVSTAAAQQMPAVAITDQTNLFALVKFYKAALGAGVKPICGVDLWVQNPDDPEGEPFRLTLLVRNGQGYRNLMELVSRAYAEGQNIIPEWALVKKEWVKEKAEGLIALSGARLGEVGRALLADQFDYAQEVLAEWQAIFPDSFYLEIQRTGRPGDEALVHASVELAARTGCPLVATNEVMFLKQDDFEAHEARVCINLGRTLEDPQRPRNYSDQQYFRSAEEMAQLFSDIPSALENTVEIARRCNIEIELGTYYLPRFPVPEGVLMDDFFRQVSWEGLEERLDFLLDKDAPDYQEKRKPYEERLEFELDIIIQMGFPGYFLIVMDFIKWAKDNGIPVGPGRGSGAGSLVAYVLKITDLDPLEYDLLFERFLNPERVSMPDFDIDFCMDNRDKVIDYVARTYGRDAVSQIITYGTMAAKAVVRDVARVQGKPFGLADRLSKLIPFEVGMTLNKAWEQEDALRDFVNGSEEAQEIMEMAYKLEGVTRNVGKHAGGVVIAPTKLTDFAATYCDEEGQGLVTQFDKNDVEEAGLVKFDFLGLRTLTIIDWALDTINRKRQKVGEEPLEIESIDLEDPATFKMLQSAQTTAVFQLESSGMKDLIRRLQPSRFEDIVALVALFRPGPLQSGMVDDFINRKHGRAPLAWPHPDYQLDSLQPVLEPTYGIILYQEQVMQIAQVMAGYTLGGADMLRRAMGKKKPEEMAKQRAVFLEGCANQGIDQGLAGNIFDLVEKFAGYGFNKSHSAAYALVSYQTAWLKEHYPAAFMAAVLSSDMQNTDKVVIFIEECRQMGLKVRLPDVNDGEYMFTVNDAEEVVYGLGAVKGVGEGPVDAIVEARREGGPFKDLFDFCERVGAGKLNKRVLEALVRCGALDSLGPSRAILWEAIASALKAADQSARNADAGMMDMFGAVEAESPSDPYAEFGKARDWTDKERLQGEKDTLGLYVTGHPIDEYEAELKHLVSRKLVELQPSRGSTQKMAGLVVDMRLKKTKKGDNLCFLTLDDRSARMDVTLFGDTYEEARNLINKDAVLVVEGEVAQDDYNGGLKVRCSKVSSMAQVRAQSARCVEVRCERSQLNPQRLRQFTTTLSQNRSPLISLAVALRYHREDAEARLWLGSQWAVAPTDELLLQLKEQFGNEAVRLCYD</sequence>
<dbReference type="Proteomes" id="UP001499915">
    <property type="component" value="Unassembled WGS sequence"/>
</dbReference>
<comment type="subcellular location">
    <subcellularLocation>
        <location evidence="1">Cytoplasm</location>
    </subcellularLocation>
</comment>
<dbReference type="InterPro" id="IPR004365">
    <property type="entry name" value="NA-bd_OB_tRNA"/>
</dbReference>
<dbReference type="InterPro" id="IPR003141">
    <property type="entry name" value="Pol/His_phosphatase_N"/>
</dbReference>
<evidence type="ECO:0000256" key="4">
    <source>
        <dbReference type="ARBA" id="ARBA00022490"/>
    </source>
</evidence>
<evidence type="ECO:0000313" key="12">
    <source>
        <dbReference type="Proteomes" id="UP001499915"/>
    </source>
</evidence>
<dbReference type="Pfam" id="PF17657">
    <property type="entry name" value="DNA_pol3_finger"/>
    <property type="match status" value="1"/>
</dbReference>
<dbReference type="Gene3D" id="2.40.50.140">
    <property type="entry name" value="Nucleic acid-binding proteins"/>
    <property type="match status" value="1"/>
</dbReference>
<evidence type="ECO:0000313" key="11">
    <source>
        <dbReference type="EMBL" id="GAA0695631.1"/>
    </source>
</evidence>
<proteinExistence type="predicted"/>
<dbReference type="InterPro" id="IPR011708">
    <property type="entry name" value="DNA_pol3_alpha_NTPase_dom"/>
</dbReference>
<dbReference type="InterPro" id="IPR004013">
    <property type="entry name" value="PHP_dom"/>
</dbReference>
<dbReference type="Pfam" id="PF20914">
    <property type="entry name" value="DNA_pol_IIIA_C"/>
    <property type="match status" value="1"/>
</dbReference>
<keyword evidence="6" id="KW-0548">Nucleotidyltransferase</keyword>
<dbReference type="InterPro" id="IPR049821">
    <property type="entry name" value="PolIIIA_DnaE1_PHP"/>
</dbReference>
<dbReference type="SUPFAM" id="SSF89550">
    <property type="entry name" value="PHP domain-like"/>
    <property type="match status" value="1"/>
</dbReference>
<keyword evidence="7" id="KW-0235">DNA replication</keyword>
<keyword evidence="12" id="KW-1185">Reference proteome</keyword>
<dbReference type="InterPro" id="IPR048472">
    <property type="entry name" value="DNA_pol_IIIA_C"/>
</dbReference>
<comment type="catalytic activity">
    <reaction evidence="9">
        <text>DNA(n) + a 2'-deoxyribonucleoside 5'-triphosphate = DNA(n+1) + diphosphate</text>
        <dbReference type="Rhea" id="RHEA:22508"/>
        <dbReference type="Rhea" id="RHEA-COMP:17339"/>
        <dbReference type="Rhea" id="RHEA-COMP:17340"/>
        <dbReference type="ChEBI" id="CHEBI:33019"/>
        <dbReference type="ChEBI" id="CHEBI:61560"/>
        <dbReference type="ChEBI" id="CHEBI:173112"/>
        <dbReference type="EC" id="2.7.7.7"/>
    </reaction>
</comment>
<dbReference type="RefSeq" id="WP_343806290.1">
    <property type="nucleotide sequence ID" value="NZ_BAAAET010000003.1"/>
</dbReference>
<keyword evidence="5" id="KW-0808">Transferase</keyword>
<accession>A0ABP3TED6</accession>
<dbReference type="InterPro" id="IPR040982">
    <property type="entry name" value="DNA_pol3_finger"/>
</dbReference>
<dbReference type="Gene3D" id="3.20.20.140">
    <property type="entry name" value="Metal-dependent hydrolases"/>
    <property type="match status" value="1"/>
</dbReference>
<evidence type="ECO:0000256" key="3">
    <source>
        <dbReference type="ARBA" id="ARBA00019114"/>
    </source>
</evidence>
<evidence type="ECO:0000256" key="8">
    <source>
        <dbReference type="ARBA" id="ARBA00022932"/>
    </source>
</evidence>
<evidence type="ECO:0000256" key="9">
    <source>
        <dbReference type="ARBA" id="ARBA00049244"/>
    </source>
</evidence>
<dbReference type="InterPro" id="IPR012340">
    <property type="entry name" value="NA-bd_OB-fold"/>
</dbReference>
<dbReference type="Gene3D" id="1.10.150.870">
    <property type="match status" value="1"/>
</dbReference>
<dbReference type="InterPro" id="IPR029460">
    <property type="entry name" value="DNAPol_HHH"/>
</dbReference>
<feature type="domain" description="Polymerase/histidinol phosphatase N-terminal" evidence="10">
    <location>
        <begin position="7"/>
        <end position="74"/>
    </location>
</feature>
<evidence type="ECO:0000256" key="1">
    <source>
        <dbReference type="ARBA" id="ARBA00004496"/>
    </source>
</evidence>
<reference evidence="12" key="1">
    <citation type="journal article" date="2019" name="Int. J. Syst. Evol. Microbiol.">
        <title>The Global Catalogue of Microorganisms (GCM) 10K type strain sequencing project: providing services to taxonomists for standard genome sequencing and annotation.</title>
        <authorList>
            <consortium name="The Broad Institute Genomics Platform"/>
            <consortium name="The Broad Institute Genome Sequencing Center for Infectious Disease"/>
            <person name="Wu L."/>
            <person name="Ma J."/>
        </authorList>
    </citation>
    <scope>NUCLEOTIDE SEQUENCE [LARGE SCALE GENOMIC DNA]</scope>
    <source>
        <strain evidence="12">JCM 15134</strain>
    </source>
</reference>
<dbReference type="NCBIfam" id="NF004226">
    <property type="entry name" value="PRK05673.1"/>
    <property type="match status" value="1"/>
</dbReference>
<evidence type="ECO:0000256" key="6">
    <source>
        <dbReference type="ARBA" id="ARBA00022695"/>
    </source>
</evidence>
<evidence type="ECO:0000256" key="5">
    <source>
        <dbReference type="ARBA" id="ARBA00022679"/>
    </source>
</evidence>
<dbReference type="Pfam" id="PF01336">
    <property type="entry name" value="tRNA_anti-codon"/>
    <property type="match status" value="1"/>
</dbReference>
<dbReference type="SUPFAM" id="SSF160975">
    <property type="entry name" value="AF1531-like"/>
    <property type="match status" value="1"/>
</dbReference>
<dbReference type="Pfam" id="PF02811">
    <property type="entry name" value="PHP"/>
    <property type="match status" value="1"/>
</dbReference>
<comment type="caution">
    <text evidence="11">The sequence shown here is derived from an EMBL/GenBank/DDBJ whole genome shotgun (WGS) entry which is preliminary data.</text>
</comment>
<dbReference type="InterPro" id="IPR016195">
    <property type="entry name" value="Pol/histidinol_Pase-like"/>
</dbReference>
<evidence type="ECO:0000256" key="2">
    <source>
        <dbReference type="ARBA" id="ARBA00012417"/>
    </source>
</evidence>